<organism evidence="1">
    <name type="scientific">marine metagenome</name>
    <dbReference type="NCBI Taxonomy" id="408172"/>
    <lineage>
        <taxon>unclassified sequences</taxon>
        <taxon>metagenomes</taxon>
        <taxon>ecological metagenomes</taxon>
    </lineage>
</organism>
<reference evidence="1" key="1">
    <citation type="submission" date="2018-05" db="EMBL/GenBank/DDBJ databases">
        <authorList>
            <person name="Lanie J.A."/>
            <person name="Ng W.-L."/>
            <person name="Kazmierczak K.M."/>
            <person name="Andrzejewski T.M."/>
            <person name="Davidsen T.M."/>
            <person name="Wayne K.J."/>
            <person name="Tettelin H."/>
            <person name="Glass J.I."/>
            <person name="Rusch D."/>
            <person name="Podicherti R."/>
            <person name="Tsui H.-C.T."/>
            <person name="Winkler M.E."/>
        </authorList>
    </citation>
    <scope>NUCLEOTIDE SEQUENCE</scope>
</reference>
<evidence type="ECO:0000313" key="1">
    <source>
        <dbReference type="EMBL" id="SVE63536.1"/>
    </source>
</evidence>
<sequence>MTAFRTAADCGEGEKYSKADNVKRNKSLLAKIKSKGYGATTLKGRYPEGGKSVTEISYFIVDLEDSGNLENDMKKFGEEFEQDSVLYVPKGAIQNKSKAHLIGTNHCKNNWLGYH</sequence>
<dbReference type="EMBL" id="UINC01231125">
    <property type="protein sequence ID" value="SVE63536.1"/>
    <property type="molecule type" value="Genomic_DNA"/>
</dbReference>
<proteinExistence type="predicted"/>
<feature type="non-terminal residue" evidence="1">
    <location>
        <position position="1"/>
    </location>
</feature>
<dbReference type="InterPro" id="IPR057548">
    <property type="entry name" value="S-AdoMet_lyase-like"/>
</dbReference>
<accession>A0A383F353</accession>
<dbReference type="AlphaFoldDB" id="A0A383F353"/>
<protein>
    <submittedName>
        <fullName evidence="1">Uncharacterized protein</fullName>
    </submittedName>
</protein>
<gene>
    <name evidence="1" type="ORF">METZ01_LOCUS516390</name>
</gene>
<name>A0A383F353_9ZZZZ</name>
<feature type="non-terminal residue" evidence="1">
    <location>
        <position position="115"/>
    </location>
</feature>
<dbReference type="Pfam" id="PF23780">
    <property type="entry name" value="S-AdoMet_lyase"/>
    <property type="match status" value="1"/>
</dbReference>